<feature type="transmembrane region" description="Helical" evidence="1">
    <location>
        <begin position="115"/>
        <end position="148"/>
    </location>
</feature>
<evidence type="ECO:0000313" key="2">
    <source>
        <dbReference type="EMBL" id="MFM2485359.1"/>
    </source>
</evidence>
<accession>A0ABW9G6Q2</accession>
<reference evidence="2 3" key="1">
    <citation type="journal article" date="2013" name="Int. J. Syst. Evol. Microbiol.">
        <title>Celerinatantimonas yamalensis sp. nov., a cold-adapted diazotrophic bacterium from a cold permafrost brine.</title>
        <authorList>
            <person name="Shcherbakova V."/>
            <person name="Chuvilskaya N."/>
            <person name="Rivkina E."/>
            <person name="Demidov N."/>
            <person name="Uchaeva V."/>
            <person name="Suetin S."/>
            <person name="Suzina N."/>
            <person name="Gilichinsky D."/>
        </authorList>
    </citation>
    <scope>NUCLEOTIDE SEQUENCE [LARGE SCALE GENOMIC DNA]</scope>
    <source>
        <strain evidence="2 3">C7</strain>
    </source>
</reference>
<keyword evidence="1" id="KW-0812">Transmembrane</keyword>
<keyword evidence="1" id="KW-1133">Transmembrane helix</keyword>
<dbReference type="RefSeq" id="WP_408623590.1">
    <property type="nucleotide sequence ID" value="NZ_JBEQCT010000004.1"/>
</dbReference>
<organism evidence="2 3">
    <name type="scientific">Celerinatantimonas yamalensis</name>
    <dbReference type="NCBI Taxonomy" id="559956"/>
    <lineage>
        <taxon>Bacteria</taxon>
        <taxon>Pseudomonadati</taxon>
        <taxon>Pseudomonadota</taxon>
        <taxon>Gammaproteobacteria</taxon>
        <taxon>Celerinatantimonadaceae</taxon>
        <taxon>Celerinatantimonas</taxon>
    </lineage>
</organism>
<evidence type="ECO:0000256" key="1">
    <source>
        <dbReference type="SAM" id="Phobius"/>
    </source>
</evidence>
<dbReference type="Proteomes" id="UP001629953">
    <property type="component" value="Unassembled WGS sequence"/>
</dbReference>
<name>A0ABW9G6Q2_9GAMM</name>
<protein>
    <submittedName>
        <fullName evidence="2">Uncharacterized protein</fullName>
    </submittedName>
</protein>
<sequence length="253" mass="29475">MKLSKKVAREKDKPYYEQAKVSPTIYAWEVMVPTAPYWFRAGISLFALFAFPVGSLLGDDWVASLGLFILCLPVGWLSYYVISADYHYQYRLTEYGIEYSWYQKVPQIAYSIDKFFGFIAAPVCLIAIVVVGPLALVGAGGFALMGLVGKPRIPEKKRKFIAIHSELKYLFFYDQEENRISLMSNPWFLTYSYKVYCGNHLNDIKEIIFPLYRDYQYYEINKYKEIFQHPRFIEAREAGQTIKKNDPSIPELY</sequence>
<keyword evidence="3" id="KW-1185">Reference proteome</keyword>
<comment type="caution">
    <text evidence="2">The sequence shown here is derived from an EMBL/GenBank/DDBJ whole genome shotgun (WGS) entry which is preliminary data.</text>
</comment>
<proteinExistence type="predicted"/>
<feature type="transmembrane region" description="Helical" evidence="1">
    <location>
        <begin position="61"/>
        <end position="82"/>
    </location>
</feature>
<evidence type="ECO:0000313" key="3">
    <source>
        <dbReference type="Proteomes" id="UP001629953"/>
    </source>
</evidence>
<gene>
    <name evidence="2" type="ORF">ABUE30_09840</name>
</gene>
<feature type="transmembrane region" description="Helical" evidence="1">
    <location>
        <begin position="37"/>
        <end position="54"/>
    </location>
</feature>
<dbReference type="EMBL" id="JBEQCT010000004">
    <property type="protein sequence ID" value="MFM2485359.1"/>
    <property type="molecule type" value="Genomic_DNA"/>
</dbReference>
<keyword evidence="1" id="KW-0472">Membrane</keyword>